<dbReference type="PANTHER" id="PTHR45528">
    <property type="entry name" value="SENSOR HISTIDINE KINASE CPXA"/>
    <property type="match status" value="1"/>
</dbReference>
<keyword evidence="6" id="KW-0808">Transferase</keyword>
<dbReference type="InterPro" id="IPR036890">
    <property type="entry name" value="HATPase_C_sf"/>
</dbReference>
<feature type="domain" description="HAMP" evidence="16">
    <location>
        <begin position="191"/>
        <end position="243"/>
    </location>
</feature>
<dbReference type="Gene3D" id="3.30.565.10">
    <property type="entry name" value="Histidine kinase-like ATPase, C-terminal domain"/>
    <property type="match status" value="1"/>
</dbReference>
<dbReference type="SMART" id="SM00388">
    <property type="entry name" value="HisKA"/>
    <property type="match status" value="1"/>
</dbReference>
<dbReference type="InterPro" id="IPR003594">
    <property type="entry name" value="HATPase_dom"/>
</dbReference>
<evidence type="ECO:0000256" key="1">
    <source>
        <dbReference type="ARBA" id="ARBA00000085"/>
    </source>
</evidence>
<evidence type="ECO:0000256" key="9">
    <source>
        <dbReference type="ARBA" id="ARBA00022777"/>
    </source>
</evidence>
<reference evidence="17 18" key="1">
    <citation type="submission" date="2023-07" db="EMBL/GenBank/DDBJ databases">
        <title>Genomic Encyclopedia of Type Strains, Phase IV (KMG-IV): sequencing the most valuable type-strain genomes for metagenomic binning, comparative biology and taxonomic classification.</title>
        <authorList>
            <person name="Goeker M."/>
        </authorList>
    </citation>
    <scope>NUCLEOTIDE SEQUENCE [LARGE SCALE GENOMIC DNA]</scope>
    <source>
        <strain evidence="17 18">DSM 29005</strain>
    </source>
</reference>
<dbReference type="SUPFAM" id="SSF158472">
    <property type="entry name" value="HAMP domain-like"/>
    <property type="match status" value="1"/>
</dbReference>
<evidence type="ECO:0000256" key="3">
    <source>
        <dbReference type="ARBA" id="ARBA00012438"/>
    </source>
</evidence>
<keyword evidence="5" id="KW-0597">Phosphoprotein</keyword>
<keyword evidence="8" id="KW-0547">Nucleotide-binding</keyword>
<dbReference type="Pfam" id="PF02518">
    <property type="entry name" value="HATPase_c"/>
    <property type="match status" value="1"/>
</dbReference>
<feature type="transmembrane region" description="Helical" evidence="14">
    <location>
        <begin position="12"/>
        <end position="39"/>
    </location>
</feature>
<evidence type="ECO:0000256" key="12">
    <source>
        <dbReference type="ARBA" id="ARBA00023012"/>
    </source>
</evidence>
<feature type="domain" description="Histidine kinase" evidence="15">
    <location>
        <begin position="258"/>
        <end position="448"/>
    </location>
</feature>
<evidence type="ECO:0000256" key="6">
    <source>
        <dbReference type="ARBA" id="ARBA00022679"/>
    </source>
</evidence>
<dbReference type="GO" id="GO:0016301">
    <property type="term" value="F:kinase activity"/>
    <property type="evidence" value="ECO:0007669"/>
    <property type="project" value="UniProtKB-KW"/>
</dbReference>
<evidence type="ECO:0000256" key="13">
    <source>
        <dbReference type="ARBA" id="ARBA00023136"/>
    </source>
</evidence>
<accession>A0ABT9ZGI9</accession>
<evidence type="ECO:0000256" key="10">
    <source>
        <dbReference type="ARBA" id="ARBA00022840"/>
    </source>
</evidence>
<keyword evidence="7 14" id="KW-0812">Transmembrane</keyword>
<feature type="transmembrane region" description="Helical" evidence="14">
    <location>
        <begin position="170"/>
        <end position="190"/>
    </location>
</feature>
<evidence type="ECO:0000256" key="14">
    <source>
        <dbReference type="SAM" id="Phobius"/>
    </source>
</evidence>
<evidence type="ECO:0000256" key="8">
    <source>
        <dbReference type="ARBA" id="ARBA00022741"/>
    </source>
</evidence>
<comment type="subcellular location">
    <subcellularLocation>
        <location evidence="2">Cell membrane</location>
        <topology evidence="2">Multi-pass membrane protein</topology>
    </subcellularLocation>
</comment>
<dbReference type="RefSeq" id="WP_307342293.1">
    <property type="nucleotide sequence ID" value="NZ_JAUSUD010000012.1"/>
</dbReference>
<evidence type="ECO:0000313" key="17">
    <source>
        <dbReference type="EMBL" id="MDQ0231399.1"/>
    </source>
</evidence>
<dbReference type="InterPro" id="IPR005467">
    <property type="entry name" value="His_kinase_dom"/>
</dbReference>
<dbReference type="SUPFAM" id="SSF47384">
    <property type="entry name" value="Homodimeric domain of signal transducing histidine kinase"/>
    <property type="match status" value="1"/>
</dbReference>
<dbReference type="SMART" id="SM00304">
    <property type="entry name" value="HAMP"/>
    <property type="match status" value="1"/>
</dbReference>
<evidence type="ECO:0000256" key="5">
    <source>
        <dbReference type="ARBA" id="ARBA00022553"/>
    </source>
</evidence>
<keyword evidence="9 17" id="KW-0418">Kinase</keyword>
<dbReference type="InterPro" id="IPR003660">
    <property type="entry name" value="HAMP_dom"/>
</dbReference>
<evidence type="ECO:0000256" key="2">
    <source>
        <dbReference type="ARBA" id="ARBA00004651"/>
    </source>
</evidence>
<evidence type="ECO:0000259" key="16">
    <source>
        <dbReference type="PROSITE" id="PS50885"/>
    </source>
</evidence>
<keyword evidence="11 14" id="KW-1133">Transmembrane helix</keyword>
<dbReference type="InterPro" id="IPR036097">
    <property type="entry name" value="HisK_dim/P_sf"/>
</dbReference>
<evidence type="ECO:0000256" key="7">
    <source>
        <dbReference type="ARBA" id="ARBA00022692"/>
    </source>
</evidence>
<evidence type="ECO:0000259" key="15">
    <source>
        <dbReference type="PROSITE" id="PS50109"/>
    </source>
</evidence>
<evidence type="ECO:0000256" key="11">
    <source>
        <dbReference type="ARBA" id="ARBA00022989"/>
    </source>
</evidence>
<dbReference type="Proteomes" id="UP001234495">
    <property type="component" value="Unassembled WGS sequence"/>
</dbReference>
<keyword evidence="10" id="KW-0067">ATP-binding</keyword>
<evidence type="ECO:0000256" key="4">
    <source>
        <dbReference type="ARBA" id="ARBA00022475"/>
    </source>
</evidence>
<dbReference type="InterPro" id="IPR050398">
    <property type="entry name" value="HssS/ArlS-like"/>
</dbReference>
<dbReference type="PROSITE" id="PS50109">
    <property type="entry name" value="HIS_KIN"/>
    <property type="match status" value="1"/>
</dbReference>
<dbReference type="EC" id="2.7.13.3" evidence="3"/>
<keyword evidence="12" id="KW-0902">Two-component regulatory system</keyword>
<dbReference type="EMBL" id="JAUSUD010000012">
    <property type="protein sequence ID" value="MDQ0231399.1"/>
    <property type="molecule type" value="Genomic_DNA"/>
</dbReference>
<dbReference type="CDD" id="cd06225">
    <property type="entry name" value="HAMP"/>
    <property type="match status" value="1"/>
</dbReference>
<dbReference type="Pfam" id="PF00512">
    <property type="entry name" value="HisKA"/>
    <property type="match status" value="1"/>
</dbReference>
<dbReference type="Gene3D" id="6.10.340.10">
    <property type="match status" value="1"/>
</dbReference>
<dbReference type="CDD" id="cd00082">
    <property type="entry name" value="HisKA"/>
    <property type="match status" value="1"/>
</dbReference>
<dbReference type="SUPFAM" id="SSF55874">
    <property type="entry name" value="ATPase domain of HSP90 chaperone/DNA topoisomerase II/histidine kinase"/>
    <property type="match status" value="1"/>
</dbReference>
<keyword evidence="13 14" id="KW-0472">Membrane</keyword>
<sequence length="448" mass="51697">MRLVKSLQFKYLLIIFAALLFLPLSIPIVSGLVSLPFLALENDNRSASYQGFEQLTTSWHREAEKLGTATEAEIRETLDELHKKKYPGSQIFWVDKEGNTKDRFSYTENLPDKWTPSYTVKYMKEHHDANPFTVVAFLGNDIANGFMVIEVDRSLVQSTVSKLTEKFGFLYFYVILITLILFIIFSWLFFRNIHKRLLRLSNAMENKSELGIPETVAISKMDEIGQLENSFNQMITELEQSRLREQNEETLRKDLIANLSHDLRTPLTTIRAQLSLVKAEVTTAKGTDALEAIDQKIDFISKLIDNLFSYTLLSAKKYPYNPEKTEMNRFFRTLAANWYPVFEEKGFEIDISIQSEPVLWEIDQQWMERIIENLLQNVLRHASDGKYIGLFLTDNRLTIQDKGTGFKETSEQQGARIGLTIVEVMINEMSLKWSIDTGETGTSITIYQ</sequence>
<comment type="catalytic activity">
    <reaction evidence="1">
        <text>ATP + protein L-histidine = ADP + protein N-phospho-L-histidine.</text>
        <dbReference type="EC" id="2.7.13.3"/>
    </reaction>
</comment>
<proteinExistence type="predicted"/>
<dbReference type="PROSITE" id="PS50885">
    <property type="entry name" value="HAMP"/>
    <property type="match status" value="1"/>
</dbReference>
<keyword evidence="18" id="KW-1185">Reference proteome</keyword>
<dbReference type="Pfam" id="PF00672">
    <property type="entry name" value="HAMP"/>
    <property type="match status" value="1"/>
</dbReference>
<comment type="caution">
    <text evidence="17">The sequence shown here is derived from an EMBL/GenBank/DDBJ whole genome shotgun (WGS) entry which is preliminary data.</text>
</comment>
<protein>
    <recommendedName>
        <fullName evidence="3">histidine kinase</fullName>
        <ecNumber evidence="3">2.7.13.3</ecNumber>
    </recommendedName>
</protein>
<dbReference type="InterPro" id="IPR003661">
    <property type="entry name" value="HisK_dim/P_dom"/>
</dbReference>
<dbReference type="PANTHER" id="PTHR45528:SF9">
    <property type="entry name" value="SENSOR HISTIDINE KINASE YBDK"/>
    <property type="match status" value="1"/>
</dbReference>
<organism evidence="17 18">
    <name type="scientific">Metabacillus malikii</name>
    <dbReference type="NCBI Taxonomy" id="1504265"/>
    <lineage>
        <taxon>Bacteria</taxon>
        <taxon>Bacillati</taxon>
        <taxon>Bacillota</taxon>
        <taxon>Bacilli</taxon>
        <taxon>Bacillales</taxon>
        <taxon>Bacillaceae</taxon>
        <taxon>Metabacillus</taxon>
    </lineage>
</organism>
<keyword evidence="4" id="KW-1003">Cell membrane</keyword>
<evidence type="ECO:0000313" key="18">
    <source>
        <dbReference type="Proteomes" id="UP001234495"/>
    </source>
</evidence>
<dbReference type="Gene3D" id="1.10.287.130">
    <property type="match status" value="1"/>
</dbReference>
<name>A0ABT9ZGI9_9BACI</name>
<gene>
    <name evidence="17" type="ORF">J2S19_002682</name>
</gene>